<dbReference type="AlphaFoldDB" id="B5IDK9"/>
<reference evidence="2" key="1">
    <citation type="submission" date="2010-02" db="EMBL/GenBank/DDBJ databases">
        <title>Complete sequence of Aciduliprofundum boonei T469.</title>
        <authorList>
            <consortium name="US DOE Joint Genome Institute"/>
            <person name="Lucas S."/>
            <person name="Copeland A."/>
            <person name="Lapidus A."/>
            <person name="Cheng J.-F."/>
            <person name="Bruce D."/>
            <person name="Goodwin L."/>
            <person name="Pitluck S."/>
            <person name="Saunders E."/>
            <person name="Detter J.C."/>
            <person name="Han C."/>
            <person name="Tapia R."/>
            <person name="Land M."/>
            <person name="Hauser L."/>
            <person name="Kyrpides N."/>
            <person name="Mikhailova N."/>
            <person name="Flores G."/>
            <person name="Reysenbach A.-L."/>
            <person name="Woyke T."/>
        </authorList>
    </citation>
    <scope>NUCLEOTIDE SEQUENCE</scope>
    <source>
        <strain evidence="2">T469</strain>
    </source>
</reference>
<dbReference type="SUPFAM" id="SSF48317">
    <property type="entry name" value="Acid phosphatase/Vanadium-dependent haloperoxidase"/>
    <property type="match status" value="1"/>
</dbReference>
<dbReference type="Pfam" id="PF01569">
    <property type="entry name" value="PAP2"/>
    <property type="match status" value="1"/>
</dbReference>
<dbReference type="EMBL" id="CP001941">
    <property type="protein sequence ID" value="ADD08083.1"/>
    <property type="molecule type" value="Genomic_DNA"/>
</dbReference>
<dbReference type="eggNOG" id="arCOG03056">
    <property type="taxonomic scope" value="Archaea"/>
</dbReference>
<dbReference type="RefSeq" id="WP_008084488.1">
    <property type="nucleotide sequence ID" value="NC_013926.1"/>
</dbReference>
<keyword evidence="3" id="KW-1185">Reference proteome</keyword>
<dbReference type="PANTHER" id="PTHR14969:SF13">
    <property type="entry name" value="AT30094P"/>
    <property type="match status" value="1"/>
</dbReference>
<name>B5IDK9_ACIB4</name>
<dbReference type="OrthoDB" id="10182at2157"/>
<dbReference type="HOGENOM" id="CLU_072573_8_2_2"/>
<dbReference type="InterPro" id="IPR033879">
    <property type="entry name" value="UPP_Pase"/>
</dbReference>
<dbReference type="SMART" id="SM00014">
    <property type="entry name" value="acidPPc"/>
    <property type="match status" value="1"/>
</dbReference>
<dbReference type="Gene3D" id="1.20.144.10">
    <property type="entry name" value="Phosphatidic acid phosphatase type 2/haloperoxidase"/>
    <property type="match status" value="1"/>
</dbReference>
<organism evidence="2 3">
    <name type="scientific">Aciduliprofundum boonei (strain DSM 19572 / T469)</name>
    <dbReference type="NCBI Taxonomy" id="439481"/>
    <lineage>
        <taxon>Archaea</taxon>
        <taxon>Methanobacteriati</taxon>
        <taxon>Thermoplasmatota</taxon>
        <taxon>DHVE2 group</taxon>
        <taxon>Candidatus Aciduliprofundum</taxon>
    </lineage>
</organism>
<dbReference type="Proteomes" id="UP000001400">
    <property type="component" value="Chromosome"/>
</dbReference>
<dbReference type="PANTHER" id="PTHR14969">
    <property type="entry name" value="SPHINGOSINE-1-PHOSPHATE PHOSPHOHYDROLASE"/>
    <property type="match status" value="1"/>
</dbReference>
<feature type="domain" description="Phosphatidic acid phosphatase type 2/haloperoxidase" evidence="1">
    <location>
        <begin position="61"/>
        <end position="165"/>
    </location>
</feature>
<proteinExistence type="predicted"/>
<dbReference type="GO" id="GO:0050380">
    <property type="term" value="F:undecaprenyl-diphosphatase activity"/>
    <property type="evidence" value="ECO:0007669"/>
    <property type="project" value="InterPro"/>
</dbReference>
<dbReference type="GeneID" id="8827214"/>
<dbReference type="STRING" id="439481.Aboo_0272"/>
<gene>
    <name evidence="2" type="ordered locus">Aboo_0272</name>
</gene>
<dbReference type="KEGG" id="abi:Aboo_0272"/>
<evidence type="ECO:0000313" key="3">
    <source>
        <dbReference type="Proteomes" id="UP000001400"/>
    </source>
</evidence>
<evidence type="ECO:0000259" key="1">
    <source>
        <dbReference type="SMART" id="SM00014"/>
    </source>
</evidence>
<accession>B5IDK9</accession>
<protein>
    <submittedName>
        <fullName evidence="2">Phosphoesterase PA-phosphatase related protein</fullName>
    </submittedName>
</protein>
<sequence length="188" mass="21372">MSLEEWNIHIFNAINSLAGKNPYLDAFMVFSAQYIVFIVPIVILYLWFSKRGDKNYSLFLLISVILAAIVSMSISAVYYHPRPFAMGLGTTLIHHPPDSSFPSDHTTVMFAFSLPFLFFKKYKSGTAFVILSSLVGYARVFCGVHFPLDIIGGFLVALLVTFILYAVREAVFRYTSKIVGWWNRRFEG</sequence>
<dbReference type="InterPro" id="IPR000326">
    <property type="entry name" value="PAP2/HPO"/>
</dbReference>
<dbReference type="CDD" id="cd03385">
    <property type="entry name" value="PAP2_BcrC_like"/>
    <property type="match status" value="1"/>
</dbReference>
<dbReference type="GO" id="GO:0005886">
    <property type="term" value="C:plasma membrane"/>
    <property type="evidence" value="ECO:0007669"/>
    <property type="project" value="InterPro"/>
</dbReference>
<dbReference type="InterPro" id="IPR036938">
    <property type="entry name" value="PAP2/HPO_sf"/>
</dbReference>
<evidence type="ECO:0000313" key="2">
    <source>
        <dbReference type="EMBL" id="ADD08083.1"/>
    </source>
</evidence>